<evidence type="ECO:0000259" key="1">
    <source>
        <dbReference type="PROSITE" id="PS50279"/>
    </source>
</evidence>
<feature type="domain" description="BPTI/Kunitz inhibitor" evidence="1">
    <location>
        <begin position="67"/>
        <end position="124"/>
    </location>
</feature>
<evidence type="ECO:0000313" key="3">
    <source>
        <dbReference type="Proteomes" id="UP001059596"/>
    </source>
</evidence>
<name>A0A9P9YZT1_9MUSC</name>
<dbReference type="Proteomes" id="UP001059596">
    <property type="component" value="Chromosome 3R"/>
</dbReference>
<dbReference type="GO" id="GO:0004867">
    <property type="term" value="F:serine-type endopeptidase inhibitor activity"/>
    <property type="evidence" value="ECO:0007669"/>
    <property type="project" value="InterPro"/>
</dbReference>
<dbReference type="SMART" id="SM00131">
    <property type="entry name" value="KU"/>
    <property type="match status" value="1"/>
</dbReference>
<dbReference type="InterPro" id="IPR036880">
    <property type="entry name" value="Kunitz_BPTI_sf"/>
</dbReference>
<gene>
    <name evidence="2" type="ORF">M5D96_002322</name>
</gene>
<accession>A0A9P9YZT1</accession>
<dbReference type="InterPro" id="IPR002223">
    <property type="entry name" value="Kunitz_BPTI"/>
</dbReference>
<dbReference type="AlphaFoldDB" id="A0A9P9YZT1"/>
<proteinExistence type="predicted"/>
<dbReference type="CDD" id="cd00109">
    <property type="entry name" value="Kunitz-type"/>
    <property type="match status" value="1"/>
</dbReference>
<reference evidence="2" key="1">
    <citation type="journal article" date="2023" name="Genome Biol. Evol.">
        <title>Long-read-based Genome Assembly of Drosophila gunungcola Reveals Fewer Chemosensory Genes in Flower-breeding Species.</title>
        <authorList>
            <person name="Negi A."/>
            <person name="Liao B.Y."/>
            <person name="Yeh S.D."/>
        </authorList>
    </citation>
    <scope>NUCLEOTIDE SEQUENCE</scope>
    <source>
        <strain evidence="2">Sukarami</strain>
    </source>
</reference>
<sequence>MCFRLQMEKCWIPSIKAHHSTDHLKQVEYLKKPLKMKLLLVLACIVLYASISCAQQRCVGRPNNQNCIGGKHEGHGRVSSCRGNAMDEMWYYNQRSRKCLKMKYLGCGGNRNRYCSLRHCQSSCP</sequence>
<comment type="caution">
    <text evidence="2">The sequence shown here is derived from an EMBL/GenBank/DDBJ whole genome shotgun (WGS) entry which is preliminary data.</text>
</comment>
<dbReference type="PROSITE" id="PS50279">
    <property type="entry name" value="BPTI_KUNITZ_2"/>
    <property type="match status" value="1"/>
</dbReference>
<dbReference type="Pfam" id="PF00014">
    <property type="entry name" value="Kunitz_BPTI"/>
    <property type="match status" value="1"/>
</dbReference>
<keyword evidence="3" id="KW-1185">Reference proteome</keyword>
<protein>
    <recommendedName>
        <fullName evidence="1">BPTI/Kunitz inhibitor domain-containing protein</fullName>
    </recommendedName>
</protein>
<dbReference type="SUPFAM" id="SSF57362">
    <property type="entry name" value="BPTI-like"/>
    <property type="match status" value="1"/>
</dbReference>
<dbReference type="Gene3D" id="4.10.410.10">
    <property type="entry name" value="Pancreatic trypsin inhibitor Kunitz domain"/>
    <property type="match status" value="1"/>
</dbReference>
<evidence type="ECO:0000313" key="2">
    <source>
        <dbReference type="EMBL" id="KAI8046122.1"/>
    </source>
</evidence>
<dbReference type="EMBL" id="JAMKOV010000001">
    <property type="protein sequence ID" value="KAI8046122.1"/>
    <property type="molecule type" value="Genomic_DNA"/>
</dbReference>
<organism evidence="2 3">
    <name type="scientific">Drosophila gunungcola</name>
    <name type="common">fruit fly</name>
    <dbReference type="NCBI Taxonomy" id="103775"/>
    <lineage>
        <taxon>Eukaryota</taxon>
        <taxon>Metazoa</taxon>
        <taxon>Ecdysozoa</taxon>
        <taxon>Arthropoda</taxon>
        <taxon>Hexapoda</taxon>
        <taxon>Insecta</taxon>
        <taxon>Pterygota</taxon>
        <taxon>Neoptera</taxon>
        <taxon>Endopterygota</taxon>
        <taxon>Diptera</taxon>
        <taxon>Brachycera</taxon>
        <taxon>Muscomorpha</taxon>
        <taxon>Ephydroidea</taxon>
        <taxon>Drosophilidae</taxon>
        <taxon>Drosophila</taxon>
        <taxon>Sophophora</taxon>
    </lineage>
</organism>